<dbReference type="PANTHER" id="PTHR13598:SF1">
    <property type="entry name" value="AT07567P-RELATED"/>
    <property type="match status" value="1"/>
</dbReference>
<feature type="chain" id="PRO_5010710598" evidence="10">
    <location>
        <begin position="19"/>
        <end position="495"/>
    </location>
</feature>
<dbReference type="Pfam" id="PF10225">
    <property type="entry name" value="NEMP"/>
    <property type="match status" value="1"/>
</dbReference>
<feature type="transmembrane region" description="Helical" evidence="9">
    <location>
        <begin position="292"/>
        <end position="318"/>
    </location>
</feature>
<dbReference type="PANTHER" id="PTHR13598">
    <property type="entry name" value="AT07567P-RELATED"/>
    <property type="match status" value="1"/>
</dbReference>
<evidence type="ECO:0000256" key="5">
    <source>
        <dbReference type="ARBA" id="ARBA00022989"/>
    </source>
</evidence>
<comment type="subcellular location">
    <subcellularLocation>
        <location evidence="1">Nucleus inner membrane</location>
        <topology evidence="1">Multi-pass membrane protein</topology>
        <orientation evidence="1">Nucleoplasmic side</orientation>
    </subcellularLocation>
</comment>
<feature type="transmembrane region" description="Helical" evidence="9">
    <location>
        <begin position="187"/>
        <end position="210"/>
    </location>
</feature>
<dbReference type="OrthoDB" id="509138at2759"/>
<feature type="transmembrane region" description="Helical" evidence="9">
    <location>
        <begin position="216"/>
        <end position="234"/>
    </location>
</feature>
<evidence type="ECO:0000256" key="10">
    <source>
        <dbReference type="SAM" id="SignalP"/>
    </source>
</evidence>
<evidence type="ECO:0000256" key="7">
    <source>
        <dbReference type="ARBA" id="ARBA00023242"/>
    </source>
</evidence>
<evidence type="ECO:0000313" key="12">
    <source>
        <dbReference type="Proteomes" id="UP000192578"/>
    </source>
</evidence>
<dbReference type="GO" id="GO:0005637">
    <property type="term" value="C:nuclear inner membrane"/>
    <property type="evidence" value="ECO:0007669"/>
    <property type="project" value="UniProtKB-SubCell"/>
</dbReference>
<feature type="compositionally biased region" description="Polar residues" evidence="8">
    <location>
        <begin position="467"/>
        <end position="486"/>
    </location>
</feature>
<comment type="similarity">
    <text evidence="2">Belongs to the NEMP family.</text>
</comment>
<comment type="caution">
    <text evidence="11">The sequence shown here is derived from an EMBL/GenBank/DDBJ whole genome shotgun (WGS) entry which is preliminary data.</text>
</comment>
<evidence type="ECO:0000256" key="6">
    <source>
        <dbReference type="ARBA" id="ARBA00023136"/>
    </source>
</evidence>
<sequence length="495" mass="55672">MTSLGLFCLFLTATSVWAYHSPSSAERFAAAQGDFSNDDDLGSLDGEERGAEGWSTSAGQPIEVDANFRKELKIFCWPGVRKDIRRLWFTAAYELNITDDSFHLYKGATVEEVENQKKAAHRWFAFLPWRDRNIRLASFSQTCIGVFTKEAYQLYVRTNRIDPFRLGMFIAGLCLMLFARKMSRNTVFHYGSGISIALVGSLLVLIYVISRMIPRKAAGVSFLVGGWAVVLYFLRTMWANFWETLSEHRQYAAAYVAAVSALTFLGIYRYGGVTNPRTMDVLQWIMQAVGAALIYLSCTIELAGIILVIFVGGLDVLLHSGYAFRRFRLVNWLFPPRPRKLISQAEFDAIGRRETEKALRELRQYCNSPGAKPWSLVKKVRNPSRLSDFVDEGTHLIPDEVDSYLQHLTFDGADEDDDVSQDEEESSPVSPQWANGNSGGRSNGSPSAKRTFADRFGGRGAFMHGSYSRNSPSLGNRSDRSSNVSTHDFEPMDFE</sequence>
<name>A0A1W0X0P6_HYPEX</name>
<evidence type="ECO:0000256" key="2">
    <source>
        <dbReference type="ARBA" id="ARBA00005748"/>
    </source>
</evidence>
<keyword evidence="7" id="KW-0539">Nucleus</keyword>
<evidence type="ECO:0000256" key="8">
    <source>
        <dbReference type="SAM" id="MobiDB-lite"/>
    </source>
</evidence>
<feature type="signal peptide" evidence="10">
    <location>
        <begin position="1"/>
        <end position="18"/>
    </location>
</feature>
<gene>
    <name evidence="11" type="ORF">BV898_05085</name>
</gene>
<keyword evidence="3 9" id="KW-0812">Transmembrane</keyword>
<dbReference type="EMBL" id="MTYJ01000026">
    <property type="protein sequence ID" value="OQV21011.1"/>
    <property type="molecule type" value="Genomic_DNA"/>
</dbReference>
<organism evidence="11 12">
    <name type="scientific">Hypsibius exemplaris</name>
    <name type="common">Freshwater tardigrade</name>
    <dbReference type="NCBI Taxonomy" id="2072580"/>
    <lineage>
        <taxon>Eukaryota</taxon>
        <taxon>Metazoa</taxon>
        <taxon>Ecdysozoa</taxon>
        <taxon>Tardigrada</taxon>
        <taxon>Eutardigrada</taxon>
        <taxon>Parachela</taxon>
        <taxon>Hypsibioidea</taxon>
        <taxon>Hypsibiidae</taxon>
        <taxon>Hypsibius</taxon>
    </lineage>
</organism>
<protein>
    <submittedName>
        <fullName evidence="11">Nuclear envelope integral membrane protein 1</fullName>
    </submittedName>
</protein>
<evidence type="ECO:0000256" key="4">
    <source>
        <dbReference type="ARBA" id="ARBA00022729"/>
    </source>
</evidence>
<keyword evidence="6 9" id="KW-0472">Membrane</keyword>
<accession>A0A1W0X0P6</accession>
<feature type="region of interest" description="Disordered" evidence="8">
    <location>
        <begin position="413"/>
        <end position="495"/>
    </location>
</feature>
<dbReference type="InterPro" id="IPR019358">
    <property type="entry name" value="NEMP_fam"/>
</dbReference>
<keyword evidence="5 9" id="KW-1133">Transmembrane helix</keyword>
<proteinExistence type="inferred from homology"/>
<evidence type="ECO:0000256" key="9">
    <source>
        <dbReference type="SAM" id="Phobius"/>
    </source>
</evidence>
<keyword evidence="12" id="KW-1185">Reference proteome</keyword>
<keyword evidence="4 10" id="KW-0732">Signal</keyword>
<reference evidence="12" key="1">
    <citation type="submission" date="2017-01" db="EMBL/GenBank/DDBJ databases">
        <title>Comparative genomics of anhydrobiosis in the tardigrade Hypsibius dujardini.</title>
        <authorList>
            <person name="Yoshida Y."/>
            <person name="Koutsovoulos G."/>
            <person name="Laetsch D."/>
            <person name="Stevens L."/>
            <person name="Kumar S."/>
            <person name="Horikawa D."/>
            <person name="Ishino K."/>
            <person name="Komine S."/>
            <person name="Tomita M."/>
            <person name="Blaxter M."/>
            <person name="Arakawa K."/>
        </authorList>
    </citation>
    <scope>NUCLEOTIDE SEQUENCE [LARGE SCALE GENOMIC DNA]</scope>
    <source>
        <strain evidence="12">Z151</strain>
    </source>
</reference>
<evidence type="ECO:0000313" key="11">
    <source>
        <dbReference type="EMBL" id="OQV21011.1"/>
    </source>
</evidence>
<feature type="transmembrane region" description="Helical" evidence="9">
    <location>
        <begin position="254"/>
        <end position="272"/>
    </location>
</feature>
<dbReference type="Proteomes" id="UP000192578">
    <property type="component" value="Unassembled WGS sequence"/>
</dbReference>
<feature type="compositionally biased region" description="Acidic residues" evidence="8">
    <location>
        <begin position="413"/>
        <end position="426"/>
    </location>
</feature>
<feature type="compositionally biased region" description="Low complexity" evidence="8">
    <location>
        <begin position="427"/>
        <end position="436"/>
    </location>
</feature>
<dbReference type="AlphaFoldDB" id="A0A1W0X0P6"/>
<evidence type="ECO:0000256" key="1">
    <source>
        <dbReference type="ARBA" id="ARBA00004575"/>
    </source>
</evidence>
<evidence type="ECO:0000256" key="3">
    <source>
        <dbReference type="ARBA" id="ARBA00022692"/>
    </source>
</evidence>